<dbReference type="SMART" id="SM00494">
    <property type="entry name" value="ChtBD2"/>
    <property type="match status" value="1"/>
</dbReference>
<protein>
    <submittedName>
        <fullName evidence="3">(salmon louse) hypothetical protein</fullName>
    </submittedName>
</protein>
<proteinExistence type="predicted"/>
<sequence>MDGSRRYFLLTLSLFVIEQLSGHLSNGQLANNIIGAEIDLNNSIPGIPEGGLYADVDLGCQGFHICKMDDRNHKIKYSFLCPNGTVFNQELFICDWWFNFDCSSAESFYYKNEEISNTNKSYLKTTERVSSSKSLPKIPVNSSELRLKPAPPLAISNIFHNNRYPNSIEPAPVVPNTSVTYNPKDIANNSFLHSDNLIQTPSITIIKSLPKSQHTFELPLNFEPLPQTISVKKSSSNERENSSFLIPTNTLSDINQREQKISNIKANSKTESQKSSIIASIFHPINFPITHPPKPIPIPLNHKLYTYKIIQKIPSTVNVTEIKIKKPSLTFDMEHPETSANIPTLNHEVPDLFPHPETHSEPSSAFIPELSHPSVHPFNVSNNKLGQLPSRFPHFHAYEEPHAAALNKYNKFPHFQRKLEKSPKSLKFDHEVPPFSVYSDLNLEAPQVDHEALFGLSKNTEEPANSHKFDYETTLTNREIPQVPFHSIFRPAVPNRIPDYQNIQVDPVFDPNALFEPSHLENALKNHEAPRVSPHSTIGRPPVRPRKKRNSKCSSPSTHSTNPKSFHSPSHSESGEKIQSKVQEQHHLSDPPRQGKVFPTINHHYFSALPVIESRIRPPTYAPSYASAPLLPIRKSYYRELTPSVRHYPVLSESRVSHTIIEQPRVEVKRTSSFEI</sequence>
<gene>
    <name evidence="3" type="ORF">LSAA_8114</name>
</gene>
<keyword evidence="2" id="KW-0732">Signal</keyword>
<dbReference type="GO" id="GO:0005576">
    <property type="term" value="C:extracellular region"/>
    <property type="evidence" value="ECO:0007669"/>
    <property type="project" value="InterPro"/>
</dbReference>
<dbReference type="InterPro" id="IPR002557">
    <property type="entry name" value="Chitin-bd_dom"/>
</dbReference>
<dbReference type="InterPro" id="IPR052976">
    <property type="entry name" value="Scoloptoxin-like"/>
</dbReference>
<name>A0A7R8CQ70_LEPSM</name>
<organism evidence="3 4">
    <name type="scientific">Lepeophtheirus salmonis</name>
    <name type="common">Salmon louse</name>
    <name type="synonym">Caligus salmonis</name>
    <dbReference type="NCBI Taxonomy" id="72036"/>
    <lineage>
        <taxon>Eukaryota</taxon>
        <taxon>Metazoa</taxon>
        <taxon>Ecdysozoa</taxon>
        <taxon>Arthropoda</taxon>
        <taxon>Crustacea</taxon>
        <taxon>Multicrustacea</taxon>
        <taxon>Hexanauplia</taxon>
        <taxon>Copepoda</taxon>
        <taxon>Siphonostomatoida</taxon>
        <taxon>Caligidae</taxon>
        <taxon>Lepeophtheirus</taxon>
    </lineage>
</organism>
<evidence type="ECO:0000256" key="1">
    <source>
        <dbReference type="SAM" id="MobiDB-lite"/>
    </source>
</evidence>
<dbReference type="PROSITE" id="PS50940">
    <property type="entry name" value="CHIT_BIND_II"/>
    <property type="match status" value="1"/>
</dbReference>
<dbReference type="Pfam" id="PF01607">
    <property type="entry name" value="CBM_14"/>
    <property type="match status" value="1"/>
</dbReference>
<evidence type="ECO:0000256" key="2">
    <source>
        <dbReference type="SAM" id="SignalP"/>
    </source>
</evidence>
<feature type="compositionally biased region" description="Polar residues" evidence="1">
    <location>
        <begin position="552"/>
        <end position="572"/>
    </location>
</feature>
<dbReference type="AlphaFoldDB" id="A0A7R8CQ70"/>
<accession>A0A7R8CQ70</accession>
<feature type="chain" id="PRO_5043916008" evidence="2">
    <location>
        <begin position="23"/>
        <end position="676"/>
    </location>
</feature>
<feature type="region of interest" description="Disordered" evidence="1">
    <location>
        <begin position="526"/>
        <end position="597"/>
    </location>
</feature>
<dbReference type="PANTHER" id="PTHR22933:SF43">
    <property type="entry name" value="LP10131P"/>
    <property type="match status" value="1"/>
</dbReference>
<dbReference type="EMBL" id="HG994582">
    <property type="protein sequence ID" value="CAF2892454.1"/>
    <property type="molecule type" value="Genomic_DNA"/>
</dbReference>
<feature type="signal peptide" evidence="2">
    <location>
        <begin position="1"/>
        <end position="22"/>
    </location>
</feature>
<reference evidence="3" key="1">
    <citation type="submission" date="2021-02" db="EMBL/GenBank/DDBJ databases">
        <authorList>
            <person name="Bekaert M."/>
        </authorList>
    </citation>
    <scope>NUCLEOTIDE SEQUENCE</scope>
    <source>
        <strain evidence="3">IoA-00</strain>
    </source>
</reference>
<dbReference type="Gene3D" id="2.170.140.10">
    <property type="entry name" value="Chitin binding domain"/>
    <property type="match status" value="1"/>
</dbReference>
<dbReference type="OrthoDB" id="6505219at2759"/>
<dbReference type="Proteomes" id="UP000675881">
    <property type="component" value="Chromosome 3"/>
</dbReference>
<dbReference type="SUPFAM" id="SSF57625">
    <property type="entry name" value="Invertebrate chitin-binding proteins"/>
    <property type="match status" value="1"/>
</dbReference>
<evidence type="ECO:0000313" key="3">
    <source>
        <dbReference type="EMBL" id="CAF2892454.1"/>
    </source>
</evidence>
<dbReference type="GO" id="GO:0008061">
    <property type="term" value="F:chitin binding"/>
    <property type="evidence" value="ECO:0007669"/>
    <property type="project" value="InterPro"/>
</dbReference>
<keyword evidence="4" id="KW-1185">Reference proteome</keyword>
<dbReference type="PANTHER" id="PTHR22933">
    <property type="entry name" value="FI18007P1-RELATED"/>
    <property type="match status" value="1"/>
</dbReference>
<feature type="compositionally biased region" description="Basic and acidic residues" evidence="1">
    <location>
        <begin position="573"/>
        <end position="590"/>
    </location>
</feature>
<evidence type="ECO:0000313" key="4">
    <source>
        <dbReference type="Proteomes" id="UP000675881"/>
    </source>
</evidence>
<dbReference type="InterPro" id="IPR036508">
    <property type="entry name" value="Chitin-bd_dom_sf"/>
</dbReference>